<reference evidence="2" key="1">
    <citation type="submission" date="2020-11" db="EMBL/GenBank/DDBJ databases">
        <authorList>
            <person name="Tran Van P."/>
        </authorList>
    </citation>
    <scope>NUCLEOTIDE SEQUENCE</scope>
</reference>
<protein>
    <submittedName>
        <fullName evidence="2">(California timema) hypothetical protein</fullName>
    </submittedName>
</protein>
<evidence type="ECO:0000256" key="1">
    <source>
        <dbReference type="SAM" id="MobiDB-lite"/>
    </source>
</evidence>
<evidence type="ECO:0000313" key="2">
    <source>
        <dbReference type="EMBL" id="CAD7568646.1"/>
    </source>
</evidence>
<gene>
    <name evidence="2" type="ORF">TCMB3V08_LOCUS1408</name>
</gene>
<proteinExistence type="predicted"/>
<sequence>MPSSAYPPIESNLGTKSLSGCKTPGVQGDGGVLLTATDHRVVCLTATSEEGARHQTAAERGRSYLEGMYPHLLRGMKTTLEKSTLNTAELDSILDLPVIGSLVYCVSSALNLAATEASDT</sequence>
<dbReference type="AlphaFoldDB" id="A0A7R9IX93"/>
<dbReference type="EMBL" id="OE179381">
    <property type="protein sequence ID" value="CAD7568646.1"/>
    <property type="molecule type" value="Genomic_DNA"/>
</dbReference>
<feature type="region of interest" description="Disordered" evidence="1">
    <location>
        <begin position="1"/>
        <end position="21"/>
    </location>
</feature>
<accession>A0A7R9IX93</accession>
<name>A0A7R9IX93_TIMCA</name>
<organism evidence="2">
    <name type="scientific">Timema californicum</name>
    <name type="common">California timema</name>
    <name type="synonym">Walking stick</name>
    <dbReference type="NCBI Taxonomy" id="61474"/>
    <lineage>
        <taxon>Eukaryota</taxon>
        <taxon>Metazoa</taxon>
        <taxon>Ecdysozoa</taxon>
        <taxon>Arthropoda</taxon>
        <taxon>Hexapoda</taxon>
        <taxon>Insecta</taxon>
        <taxon>Pterygota</taxon>
        <taxon>Neoptera</taxon>
        <taxon>Polyneoptera</taxon>
        <taxon>Phasmatodea</taxon>
        <taxon>Timematodea</taxon>
        <taxon>Timematoidea</taxon>
        <taxon>Timematidae</taxon>
        <taxon>Timema</taxon>
    </lineage>
</organism>